<dbReference type="AlphaFoldDB" id="A0AA38R9K2"/>
<gene>
    <name evidence="2" type="ORF">NKR23_g10671</name>
</gene>
<dbReference type="Proteomes" id="UP001174694">
    <property type="component" value="Unassembled WGS sequence"/>
</dbReference>
<protein>
    <recommendedName>
        <fullName evidence="1">F-box domain-containing protein</fullName>
    </recommendedName>
</protein>
<evidence type="ECO:0000259" key="1">
    <source>
        <dbReference type="PROSITE" id="PS50181"/>
    </source>
</evidence>
<comment type="caution">
    <text evidence="2">The sequence shown here is derived from an EMBL/GenBank/DDBJ whole genome shotgun (WGS) entry which is preliminary data.</text>
</comment>
<organism evidence="2 3">
    <name type="scientific">Pleurostoma richardsiae</name>
    <dbReference type="NCBI Taxonomy" id="41990"/>
    <lineage>
        <taxon>Eukaryota</taxon>
        <taxon>Fungi</taxon>
        <taxon>Dikarya</taxon>
        <taxon>Ascomycota</taxon>
        <taxon>Pezizomycotina</taxon>
        <taxon>Sordariomycetes</taxon>
        <taxon>Sordariomycetidae</taxon>
        <taxon>Calosphaeriales</taxon>
        <taxon>Pleurostomataceae</taxon>
        <taxon>Pleurostoma</taxon>
    </lineage>
</organism>
<dbReference type="EMBL" id="JANBVO010000049">
    <property type="protein sequence ID" value="KAJ9133554.1"/>
    <property type="molecule type" value="Genomic_DNA"/>
</dbReference>
<dbReference type="InterPro" id="IPR036047">
    <property type="entry name" value="F-box-like_dom_sf"/>
</dbReference>
<evidence type="ECO:0000313" key="2">
    <source>
        <dbReference type="EMBL" id="KAJ9133554.1"/>
    </source>
</evidence>
<name>A0AA38R9K2_9PEZI</name>
<dbReference type="CDD" id="cd09917">
    <property type="entry name" value="F-box_SF"/>
    <property type="match status" value="1"/>
</dbReference>
<evidence type="ECO:0000313" key="3">
    <source>
        <dbReference type="Proteomes" id="UP001174694"/>
    </source>
</evidence>
<feature type="domain" description="F-box" evidence="1">
    <location>
        <begin position="51"/>
        <end position="99"/>
    </location>
</feature>
<dbReference type="InterPro" id="IPR001810">
    <property type="entry name" value="F-box_dom"/>
</dbReference>
<reference evidence="2" key="1">
    <citation type="submission" date="2022-07" db="EMBL/GenBank/DDBJ databases">
        <title>Fungi with potential for degradation of polypropylene.</title>
        <authorList>
            <person name="Gostincar C."/>
        </authorList>
    </citation>
    <scope>NUCLEOTIDE SEQUENCE</scope>
    <source>
        <strain evidence="2">EXF-13308</strain>
    </source>
</reference>
<dbReference type="SUPFAM" id="SSF81383">
    <property type="entry name" value="F-box domain"/>
    <property type="match status" value="1"/>
</dbReference>
<sequence length="458" mass="52214">MALEAPLSPTAARIMDQDSVGIVQLGLGALHLSDHRRLSSAHFEAMLVPASLGLSDVPVEISLLIFRALDMPSAFNLASTNKHFKAILDNHLDSILLPILTRDLSPLDGLLQAIVAKPEDLDRPQSICLSRRIKHKTKLLCEGDSEYDEKTKKFTAPILVELDSNHIKRLQHMYKVVKGWERLFSHYRFVNGEDRRALLPHESERLRGALYYWMRYAYYFHGNLPRLSPWIPRKDSTDVRCNWLRLLSDPQLHEFEDLWATVRVIVEQAICPSVEFVRKTIGEPLTTADLDKISFGSAQGILMPGLTPWSENARWINVNKRIVDTFLKLSPEEILHLVDCRSQYSKGKLVRMMRTGYPNILQDTQSLTSALDAVLQERRESRERALSGSFLDLPTDLFSTARSKRWARSGGILDWIGVDDEAIREYWARNSKQLLKWDSADDANLPEPVIMPSGKIEP</sequence>
<keyword evidence="3" id="KW-1185">Reference proteome</keyword>
<accession>A0AA38R9K2</accession>
<proteinExistence type="predicted"/>
<dbReference type="PROSITE" id="PS50181">
    <property type="entry name" value="FBOX"/>
    <property type="match status" value="1"/>
</dbReference>